<organism evidence="1 2">
    <name type="scientific">Jiangella alba</name>
    <dbReference type="NCBI Taxonomy" id="561176"/>
    <lineage>
        <taxon>Bacteria</taxon>
        <taxon>Bacillati</taxon>
        <taxon>Actinomycetota</taxon>
        <taxon>Actinomycetes</taxon>
        <taxon>Jiangellales</taxon>
        <taxon>Jiangellaceae</taxon>
        <taxon>Jiangella</taxon>
    </lineage>
</organism>
<evidence type="ECO:0000313" key="2">
    <source>
        <dbReference type="Proteomes" id="UP000181980"/>
    </source>
</evidence>
<dbReference type="Gene3D" id="1.10.10.2910">
    <property type="match status" value="1"/>
</dbReference>
<gene>
    <name evidence="1" type="ORF">SAMN04488561_4122</name>
</gene>
<dbReference type="AlphaFoldDB" id="A0A1H5PDH6"/>
<dbReference type="Proteomes" id="UP000181980">
    <property type="component" value="Unassembled WGS sequence"/>
</dbReference>
<protein>
    <submittedName>
        <fullName evidence="1">Uncharacterized protein</fullName>
    </submittedName>
</protein>
<proteinExistence type="predicted"/>
<dbReference type="RefSeq" id="WP_083288332.1">
    <property type="nucleotide sequence ID" value="NZ_FNUC01000004.1"/>
</dbReference>
<accession>A0A1H5PDH6</accession>
<dbReference type="EMBL" id="FNUC01000004">
    <property type="protein sequence ID" value="SEF11770.1"/>
    <property type="molecule type" value="Genomic_DNA"/>
</dbReference>
<keyword evidence="2" id="KW-1185">Reference proteome</keyword>
<dbReference type="OrthoDB" id="3669792at2"/>
<evidence type="ECO:0000313" key="1">
    <source>
        <dbReference type="EMBL" id="SEF11770.1"/>
    </source>
</evidence>
<reference evidence="2" key="1">
    <citation type="submission" date="2016-10" db="EMBL/GenBank/DDBJ databases">
        <authorList>
            <person name="Varghese N."/>
            <person name="Submissions S."/>
        </authorList>
    </citation>
    <scope>NUCLEOTIDE SEQUENCE [LARGE SCALE GENOMIC DNA]</scope>
    <source>
        <strain evidence="2">DSM 45237</strain>
    </source>
</reference>
<sequence length="334" mass="35772">MALSPGALRVELRRAGIANAAVDAVWPQWWSSEAESSLSATAELTFTIARRLGLSPQDLLEGEARFVWRDEAKFKLLAATVSAEEQALSSFGCAVARAAVAGVPATGSAASYNAGEIRDAILREAPFVHAEALLAFAWGVGIPVLQLRIFPLAQKRMHAMTAAVGGRSAVLLARDSSYLAPMTFTLAHEIGHVMLGHLTGATAVVDVEDPFVSPESDDAEEAAADRFALELLTGEPRPTVLTNIESFSATQLASAVSEQGPRLGIEPGFLAMCVGHSTKQWEKVYGSLKIIAPGYQDVPGWLNSIAERQLDWLAMTEDSQDYLRVVMGLPRDDV</sequence>
<name>A0A1H5PDH6_9ACTN</name>